<dbReference type="SUPFAM" id="SSF81624">
    <property type="entry name" value="N-terminal domain of MutM-like DNA repair proteins"/>
    <property type="match status" value="1"/>
</dbReference>
<dbReference type="NCBIfam" id="NF002211">
    <property type="entry name" value="PRK01103.1"/>
    <property type="match status" value="1"/>
</dbReference>
<sequence>MPELPEVEVSRQGIAPFLTGMTINQIVVREPRMRWPVPESIQEACGQVIERVERRAKYILLRTQVGSIILHLGMSGNLRVLPLGCEVQKHDHIDIELSNGQLLRLHDPRRFGACLWVKGEPELHPLLAKLGPEPLTADFTEQTLFERSRGRKTAVKQFIMDNANVVGVGNIYANESLFRSGIHPKRAAGNISQARYQVLTDHIKTVLAEAITQGGTTLKDFTKADGKPGYFVQQLAVYGRGGLPCTKCGKALQEIRLGQRSTVFCAQCQR</sequence>
<dbReference type="PROSITE" id="PS51066">
    <property type="entry name" value="ZF_FPG_2"/>
    <property type="match status" value="1"/>
</dbReference>
<keyword evidence="12 15" id="KW-0511">Multifunctional enzyme</keyword>
<feature type="active site" description="Proton donor" evidence="15">
    <location>
        <position position="3"/>
    </location>
</feature>
<dbReference type="InterPro" id="IPR000214">
    <property type="entry name" value="Znf_DNA_glyclase/AP_lyase"/>
</dbReference>
<dbReference type="InterPro" id="IPR035937">
    <property type="entry name" value="FPG_N"/>
</dbReference>
<keyword evidence="4 15" id="KW-0479">Metal-binding</keyword>
<comment type="similarity">
    <text evidence="2 15">Belongs to the FPG family.</text>
</comment>
<dbReference type="PROSITE" id="PS01242">
    <property type="entry name" value="ZF_FPG_1"/>
    <property type="match status" value="1"/>
</dbReference>
<keyword evidence="10 15" id="KW-0234">DNA repair</keyword>
<evidence type="ECO:0000259" key="16">
    <source>
        <dbReference type="PROSITE" id="PS51066"/>
    </source>
</evidence>
<evidence type="ECO:0000256" key="15">
    <source>
        <dbReference type="HAMAP-Rule" id="MF_00103"/>
    </source>
</evidence>
<protein>
    <recommendedName>
        <fullName evidence="15">Formamidopyrimidine-DNA glycosylase</fullName>
        <shortName evidence="15">Fapy-DNA glycosylase</shortName>
        <ecNumber evidence="15">3.2.2.23</ecNumber>
    </recommendedName>
    <alternativeName>
        <fullName evidence="15">DNA-(apurinic or apyrimidinic site) lyase MutM</fullName>
        <shortName evidence="15">AP lyase MutM</shortName>
        <ecNumber evidence="15">4.2.99.18</ecNumber>
    </alternativeName>
</protein>
<feature type="binding site" evidence="15">
    <location>
        <position position="90"/>
    </location>
    <ligand>
        <name>DNA</name>
        <dbReference type="ChEBI" id="CHEBI:16991"/>
    </ligand>
</feature>
<keyword evidence="9 15" id="KW-0238">DNA-binding</keyword>
<evidence type="ECO:0000256" key="9">
    <source>
        <dbReference type="ARBA" id="ARBA00023125"/>
    </source>
</evidence>
<proteinExistence type="inferred from homology"/>
<comment type="catalytic activity">
    <reaction evidence="1 15">
        <text>Hydrolysis of DNA containing ring-opened 7-methylguanine residues, releasing 2,6-diamino-4-hydroxy-5-(N-methyl)formamidopyrimidine.</text>
        <dbReference type="EC" id="3.2.2.23"/>
    </reaction>
</comment>
<evidence type="ECO:0000313" key="19">
    <source>
        <dbReference type="Proteomes" id="UP001201273"/>
    </source>
</evidence>
<dbReference type="Pfam" id="PF01149">
    <property type="entry name" value="Fapy_DNA_glyco"/>
    <property type="match status" value="1"/>
</dbReference>
<evidence type="ECO:0000256" key="2">
    <source>
        <dbReference type="ARBA" id="ARBA00009409"/>
    </source>
</evidence>
<dbReference type="Pfam" id="PF06831">
    <property type="entry name" value="H2TH"/>
    <property type="match status" value="1"/>
</dbReference>
<dbReference type="SMART" id="SM01232">
    <property type="entry name" value="H2TH"/>
    <property type="match status" value="1"/>
</dbReference>
<name>A0ABS8W4V9_9GAMM</name>
<dbReference type="PANTHER" id="PTHR22993">
    <property type="entry name" value="FORMAMIDOPYRIMIDINE-DNA GLYCOSYLASE"/>
    <property type="match status" value="1"/>
</dbReference>
<dbReference type="PANTHER" id="PTHR22993:SF9">
    <property type="entry name" value="FORMAMIDOPYRIMIDINE-DNA GLYCOSYLASE"/>
    <property type="match status" value="1"/>
</dbReference>
<keyword evidence="19" id="KW-1185">Reference proteome</keyword>
<dbReference type="EC" id="4.2.99.18" evidence="15"/>
<keyword evidence="7 15" id="KW-0378">Hydrolase</keyword>
<dbReference type="RefSeq" id="WP_233051579.1">
    <property type="nucleotide sequence ID" value="NZ_JAIMJA010000003.1"/>
</dbReference>
<dbReference type="EMBL" id="JAIMJA010000003">
    <property type="protein sequence ID" value="MCE2593999.1"/>
    <property type="molecule type" value="Genomic_DNA"/>
</dbReference>
<evidence type="ECO:0000256" key="5">
    <source>
        <dbReference type="ARBA" id="ARBA00022763"/>
    </source>
</evidence>
<gene>
    <name evidence="15 18" type="primary">mutM</name>
    <name evidence="15" type="synonym">fpg</name>
    <name evidence="18" type="ORF">K6Y31_04115</name>
</gene>
<keyword evidence="13 15" id="KW-0326">Glycosidase</keyword>
<comment type="cofactor">
    <cofactor evidence="15">
        <name>Zn(2+)</name>
        <dbReference type="ChEBI" id="CHEBI:29105"/>
    </cofactor>
    <text evidence="15">Binds 1 zinc ion per subunit.</text>
</comment>
<evidence type="ECO:0000256" key="13">
    <source>
        <dbReference type="ARBA" id="ARBA00023295"/>
    </source>
</evidence>
<keyword evidence="5 15" id="KW-0227">DNA damage</keyword>
<accession>A0ABS8W4V9</accession>
<dbReference type="InterPro" id="IPR015886">
    <property type="entry name" value="H2TH_FPG"/>
</dbReference>
<evidence type="ECO:0000256" key="8">
    <source>
        <dbReference type="ARBA" id="ARBA00022833"/>
    </source>
</evidence>
<evidence type="ECO:0000256" key="10">
    <source>
        <dbReference type="ARBA" id="ARBA00023204"/>
    </source>
</evidence>
<dbReference type="Gene3D" id="1.10.8.50">
    <property type="match status" value="1"/>
</dbReference>
<comment type="function">
    <text evidence="15">Involved in base excision repair of DNA damaged by oxidation or by mutagenic agents. Acts as DNA glycosylase that recognizes and removes damaged bases. Has a preference for oxidized purines, such as 7,8-dihydro-8-oxoguanine (8-oxoG). Has AP (apurinic/apyrimidinic) lyase activity and introduces nicks in the DNA strand. Cleaves the DNA backbone by beta-delta elimination to generate a single-strand break at the site of the removed base with both 3'- and 5'-phosphates.</text>
</comment>
<feature type="domain" description="Formamidopyrimidine-DNA glycosylase catalytic" evidence="17">
    <location>
        <begin position="2"/>
        <end position="112"/>
    </location>
</feature>
<reference evidence="18 19" key="1">
    <citation type="journal article" date="2022" name="Environ. Microbiol. Rep.">
        <title>Eco-phylogenetic analyses reveal divergent evolution of vitamin B12 metabolism in the marine bacterial family 'Psychromonadaceae'.</title>
        <authorList>
            <person name="Jin X."/>
            <person name="Yang Y."/>
            <person name="Cao H."/>
            <person name="Gao B."/>
            <person name="Zhao Z."/>
        </authorList>
    </citation>
    <scope>NUCLEOTIDE SEQUENCE [LARGE SCALE GENOMIC DNA]</scope>
    <source>
        <strain evidence="18 19">MKS20</strain>
    </source>
</reference>
<dbReference type="SUPFAM" id="SSF46946">
    <property type="entry name" value="S13-like H2TH domain"/>
    <property type="match status" value="1"/>
</dbReference>
<dbReference type="EC" id="3.2.2.23" evidence="15"/>
<evidence type="ECO:0000256" key="4">
    <source>
        <dbReference type="ARBA" id="ARBA00022723"/>
    </source>
</evidence>
<evidence type="ECO:0000256" key="7">
    <source>
        <dbReference type="ARBA" id="ARBA00022801"/>
    </source>
</evidence>
<dbReference type="SUPFAM" id="SSF57716">
    <property type="entry name" value="Glucocorticoid receptor-like (DNA-binding domain)"/>
    <property type="match status" value="1"/>
</dbReference>
<dbReference type="InterPro" id="IPR015887">
    <property type="entry name" value="DNA_glyclase_Znf_dom_DNA_BS"/>
</dbReference>
<dbReference type="HAMAP" id="MF_00103">
    <property type="entry name" value="Fapy_DNA_glycosyl"/>
    <property type="match status" value="1"/>
</dbReference>
<feature type="binding site" evidence="15">
    <location>
        <position position="109"/>
    </location>
    <ligand>
        <name>DNA</name>
        <dbReference type="ChEBI" id="CHEBI:16991"/>
    </ligand>
</feature>
<comment type="catalytic activity">
    <reaction evidence="14 15">
        <text>2'-deoxyribonucleotide-(2'-deoxyribose 5'-phosphate)-2'-deoxyribonucleotide-DNA = a 3'-end 2'-deoxyribonucleotide-(2,3-dehydro-2,3-deoxyribose 5'-phosphate)-DNA + a 5'-end 5'-phospho-2'-deoxyribonucleoside-DNA + H(+)</text>
        <dbReference type="Rhea" id="RHEA:66592"/>
        <dbReference type="Rhea" id="RHEA-COMP:13180"/>
        <dbReference type="Rhea" id="RHEA-COMP:16897"/>
        <dbReference type="Rhea" id="RHEA-COMP:17067"/>
        <dbReference type="ChEBI" id="CHEBI:15378"/>
        <dbReference type="ChEBI" id="CHEBI:136412"/>
        <dbReference type="ChEBI" id="CHEBI:157695"/>
        <dbReference type="ChEBI" id="CHEBI:167181"/>
        <dbReference type="EC" id="4.2.99.18"/>
    </reaction>
</comment>
<dbReference type="CDD" id="cd08966">
    <property type="entry name" value="EcFpg-like_N"/>
    <property type="match status" value="1"/>
</dbReference>
<dbReference type="GO" id="GO:0140078">
    <property type="term" value="F:class I DNA-(apurinic or apyrimidinic site) endonuclease activity"/>
    <property type="evidence" value="ECO:0007669"/>
    <property type="project" value="UniProtKB-EC"/>
</dbReference>
<dbReference type="SMART" id="SM00898">
    <property type="entry name" value="Fapy_DNA_glyco"/>
    <property type="match status" value="1"/>
</dbReference>
<feature type="active site" description="Schiff-base intermediate with DNA" evidence="15">
    <location>
        <position position="2"/>
    </location>
</feature>
<keyword evidence="11 15" id="KW-0456">Lyase</keyword>
<evidence type="ECO:0000256" key="12">
    <source>
        <dbReference type="ARBA" id="ARBA00023268"/>
    </source>
</evidence>
<evidence type="ECO:0000313" key="18">
    <source>
        <dbReference type="EMBL" id="MCE2593999.1"/>
    </source>
</evidence>
<dbReference type="Pfam" id="PF06827">
    <property type="entry name" value="zf-FPG_IleRS"/>
    <property type="match status" value="1"/>
</dbReference>
<dbReference type="Proteomes" id="UP001201273">
    <property type="component" value="Unassembled WGS sequence"/>
</dbReference>
<evidence type="ECO:0000256" key="1">
    <source>
        <dbReference type="ARBA" id="ARBA00001668"/>
    </source>
</evidence>
<evidence type="ECO:0000256" key="6">
    <source>
        <dbReference type="ARBA" id="ARBA00022771"/>
    </source>
</evidence>
<feature type="active site" description="Proton donor; for delta-elimination activity" evidence="15">
    <location>
        <position position="260"/>
    </location>
</feature>
<evidence type="ECO:0000256" key="11">
    <source>
        <dbReference type="ARBA" id="ARBA00023239"/>
    </source>
</evidence>
<feature type="binding site" evidence="15">
    <location>
        <position position="151"/>
    </location>
    <ligand>
        <name>DNA</name>
        <dbReference type="ChEBI" id="CHEBI:16991"/>
    </ligand>
</feature>
<dbReference type="GO" id="GO:0008534">
    <property type="term" value="F:oxidized purine nucleobase lesion DNA N-glycosylase activity"/>
    <property type="evidence" value="ECO:0007669"/>
    <property type="project" value="UniProtKB-EC"/>
</dbReference>
<evidence type="ECO:0000259" key="17">
    <source>
        <dbReference type="PROSITE" id="PS51068"/>
    </source>
</evidence>
<feature type="active site" description="Proton donor; for beta-elimination activity" evidence="15">
    <location>
        <position position="57"/>
    </location>
</feature>
<evidence type="ECO:0000256" key="3">
    <source>
        <dbReference type="ARBA" id="ARBA00011245"/>
    </source>
</evidence>
<dbReference type="InterPro" id="IPR012319">
    <property type="entry name" value="FPG_cat"/>
</dbReference>
<feature type="domain" description="FPG-type" evidence="16">
    <location>
        <begin position="236"/>
        <end position="270"/>
    </location>
</feature>
<dbReference type="InterPro" id="IPR010979">
    <property type="entry name" value="Ribosomal_uS13-like_H2TH"/>
</dbReference>
<keyword evidence="8 15" id="KW-0862">Zinc</keyword>
<comment type="subunit">
    <text evidence="3 15">Monomer.</text>
</comment>
<dbReference type="InterPro" id="IPR020629">
    <property type="entry name" value="FPG_Glyclase"/>
</dbReference>
<dbReference type="InterPro" id="IPR010663">
    <property type="entry name" value="Znf_FPG/IleRS"/>
</dbReference>
<organism evidence="18 19">
    <name type="scientific">Motilimonas cestriensis</name>
    <dbReference type="NCBI Taxonomy" id="2742685"/>
    <lineage>
        <taxon>Bacteria</taxon>
        <taxon>Pseudomonadati</taxon>
        <taxon>Pseudomonadota</taxon>
        <taxon>Gammaproteobacteria</taxon>
        <taxon>Alteromonadales</taxon>
        <taxon>Alteromonadales genera incertae sedis</taxon>
        <taxon>Motilimonas</taxon>
    </lineage>
</organism>
<dbReference type="Gene3D" id="3.20.190.10">
    <property type="entry name" value="MutM-like, N-terminal"/>
    <property type="match status" value="1"/>
</dbReference>
<evidence type="ECO:0000256" key="14">
    <source>
        <dbReference type="ARBA" id="ARBA00044632"/>
    </source>
</evidence>
<comment type="caution">
    <text evidence="18">The sequence shown here is derived from an EMBL/GenBank/DDBJ whole genome shotgun (WGS) entry which is preliminary data.</text>
</comment>
<keyword evidence="6 15" id="KW-0863">Zinc-finger</keyword>
<dbReference type="NCBIfam" id="TIGR00577">
    <property type="entry name" value="fpg"/>
    <property type="match status" value="1"/>
</dbReference>
<dbReference type="PROSITE" id="PS51068">
    <property type="entry name" value="FPG_CAT"/>
    <property type="match status" value="1"/>
</dbReference>